<dbReference type="Pfam" id="PF02594">
    <property type="entry name" value="DUF167"/>
    <property type="match status" value="1"/>
</dbReference>
<dbReference type="InterPro" id="IPR003746">
    <property type="entry name" value="DUF167"/>
</dbReference>
<dbReference type="Gene3D" id="3.30.1200.10">
    <property type="entry name" value="YggU-like"/>
    <property type="match status" value="1"/>
</dbReference>
<dbReference type="NCBIfam" id="TIGR00251">
    <property type="entry name" value="DUF167 family protein"/>
    <property type="match status" value="1"/>
</dbReference>
<accession>A0A3B0UZZ7</accession>
<gene>
    <name evidence="2" type="ORF">MNBD_CPR01-391</name>
</gene>
<dbReference type="InterPro" id="IPR036591">
    <property type="entry name" value="YggU-like_sf"/>
</dbReference>
<evidence type="ECO:0008006" key="3">
    <source>
        <dbReference type="Google" id="ProtNLM"/>
    </source>
</evidence>
<evidence type="ECO:0000256" key="1">
    <source>
        <dbReference type="ARBA" id="ARBA00010364"/>
    </source>
</evidence>
<reference evidence="2" key="1">
    <citation type="submission" date="2018-06" db="EMBL/GenBank/DDBJ databases">
        <authorList>
            <person name="Zhirakovskaya E."/>
        </authorList>
    </citation>
    <scope>NUCLEOTIDE SEQUENCE</scope>
</reference>
<protein>
    <recommendedName>
        <fullName evidence="3">COG1872</fullName>
    </recommendedName>
</protein>
<dbReference type="SUPFAM" id="SSF69786">
    <property type="entry name" value="YggU-like"/>
    <property type="match status" value="1"/>
</dbReference>
<organism evidence="2">
    <name type="scientific">hydrothermal vent metagenome</name>
    <dbReference type="NCBI Taxonomy" id="652676"/>
    <lineage>
        <taxon>unclassified sequences</taxon>
        <taxon>metagenomes</taxon>
        <taxon>ecological metagenomes</taxon>
    </lineage>
</organism>
<dbReference type="EMBL" id="UOEV01000021">
    <property type="protein sequence ID" value="VAW32082.1"/>
    <property type="molecule type" value="Genomic_DNA"/>
</dbReference>
<dbReference type="AlphaFoldDB" id="A0A3B0UZZ7"/>
<evidence type="ECO:0000313" key="2">
    <source>
        <dbReference type="EMBL" id="VAW32082.1"/>
    </source>
</evidence>
<name>A0A3B0UZZ7_9ZZZZ</name>
<dbReference type="SMART" id="SM01152">
    <property type="entry name" value="DUF167"/>
    <property type="match status" value="1"/>
</dbReference>
<sequence>MYIKVVVTPSARKEKIEEKKDGALIISVREPASGNNANKRVREIIAFREGVSVAQVRILTGHHSRAKMISVLNR</sequence>
<comment type="similarity">
    <text evidence="1">Belongs to the UPF0235 family.</text>
</comment>
<proteinExistence type="inferred from homology"/>